<evidence type="ECO:0000313" key="6">
    <source>
        <dbReference type="Proteomes" id="UP001153292"/>
    </source>
</evidence>
<name>A0ABN8B126_CHISP</name>
<keyword evidence="1" id="KW-0479">Metal-binding</keyword>
<evidence type="ECO:0000259" key="4">
    <source>
        <dbReference type="Pfam" id="PF04500"/>
    </source>
</evidence>
<dbReference type="EMBL" id="OU963906">
    <property type="protein sequence ID" value="CAH0399085.1"/>
    <property type="molecule type" value="Genomic_DNA"/>
</dbReference>
<sequence length="78" mass="9096">MIPSRTGKKNLLMLDGYTFSQINYSSRWVCSSSRTHQCPARVRYGIDEQGRGKLTRVNTEHTHPPPKYVCRNGRYYKC</sequence>
<protein>
    <recommendedName>
        <fullName evidence="4">FLYWCH-type domain-containing protein</fullName>
    </recommendedName>
</protein>
<evidence type="ECO:0000256" key="2">
    <source>
        <dbReference type="ARBA" id="ARBA00022771"/>
    </source>
</evidence>
<keyword evidence="2" id="KW-0863">Zinc-finger</keyword>
<keyword evidence="6" id="KW-1185">Reference proteome</keyword>
<dbReference type="Proteomes" id="UP001153292">
    <property type="component" value="Chromosome 13"/>
</dbReference>
<keyword evidence="3" id="KW-0862">Zinc</keyword>
<proteinExistence type="predicted"/>
<evidence type="ECO:0000256" key="3">
    <source>
        <dbReference type="ARBA" id="ARBA00022833"/>
    </source>
</evidence>
<gene>
    <name evidence="5" type="ORF">CHILSU_LOCUS2216</name>
</gene>
<reference evidence="5" key="1">
    <citation type="submission" date="2021-12" db="EMBL/GenBank/DDBJ databases">
        <authorList>
            <person name="King R."/>
        </authorList>
    </citation>
    <scope>NUCLEOTIDE SEQUENCE</scope>
</reference>
<feature type="domain" description="FLYWCH-type" evidence="4">
    <location>
        <begin position="6"/>
        <end position="63"/>
    </location>
</feature>
<accession>A0ABN8B126</accession>
<evidence type="ECO:0000256" key="1">
    <source>
        <dbReference type="ARBA" id="ARBA00022723"/>
    </source>
</evidence>
<dbReference type="Gene3D" id="2.20.25.240">
    <property type="match status" value="1"/>
</dbReference>
<dbReference type="Pfam" id="PF04500">
    <property type="entry name" value="FLYWCH"/>
    <property type="match status" value="1"/>
</dbReference>
<dbReference type="InterPro" id="IPR007588">
    <property type="entry name" value="Znf_FLYWCH"/>
</dbReference>
<organism evidence="5 6">
    <name type="scientific">Chilo suppressalis</name>
    <name type="common">Asiatic rice borer moth</name>
    <dbReference type="NCBI Taxonomy" id="168631"/>
    <lineage>
        <taxon>Eukaryota</taxon>
        <taxon>Metazoa</taxon>
        <taxon>Ecdysozoa</taxon>
        <taxon>Arthropoda</taxon>
        <taxon>Hexapoda</taxon>
        <taxon>Insecta</taxon>
        <taxon>Pterygota</taxon>
        <taxon>Neoptera</taxon>
        <taxon>Endopterygota</taxon>
        <taxon>Lepidoptera</taxon>
        <taxon>Glossata</taxon>
        <taxon>Ditrysia</taxon>
        <taxon>Pyraloidea</taxon>
        <taxon>Crambidae</taxon>
        <taxon>Crambinae</taxon>
        <taxon>Chilo</taxon>
    </lineage>
</organism>
<evidence type="ECO:0000313" key="5">
    <source>
        <dbReference type="EMBL" id="CAH0399085.1"/>
    </source>
</evidence>